<name>A0AAE0ECA5_9ROSI</name>
<dbReference type="InterPro" id="IPR056789">
    <property type="entry name" value="LRR_R13L1-DRL21"/>
</dbReference>
<protein>
    <submittedName>
        <fullName evidence="3">Uncharacterized protein</fullName>
    </submittedName>
</protein>
<dbReference type="SUPFAM" id="SSF52058">
    <property type="entry name" value="L domain-like"/>
    <property type="match status" value="3"/>
</dbReference>
<proteinExistence type="predicted"/>
<comment type="caution">
    <text evidence="3">The sequence shown here is derived from an EMBL/GenBank/DDBJ whole genome shotgun (WGS) entry which is preliminary data.</text>
</comment>
<dbReference type="Pfam" id="PF25019">
    <property type="entry name" value="LRR_R13L1-DRL21"/>
    <property type="match status" value="1"/>
</dbReference>
<feature type="domain" description="Disease resistance protein At4g27190-like leucine-rich repeats" evidence="1">
    <location>
        <begin position="594"/>
        <end position="716"/>
    </location>
</feature>
<dbReference type="InterPro" id="IPR032675">
    <property type="entry name" value="LRR_dom_sf"/>
</dbReference>
<dbReference type="Proteomes" id="UP001281410">
    <property type="component" value="Unassembled WGS sequence"/>
</dbReference>
<dbReference type="Pfam" id="PF23247">
    <property type="entry name" value="LRR_RPS2"/>
    <property type="match status" value="1"/>
</dbReference>
<dbReference type="InterPro" id="IPR001611">
    <property type="entry name" value="Leu-rich_rpt"/>
</dbReference>
<evidence type="ECO:0000259" key="1">
    <source>
        <dbReference type="Pfam" id="PF23247"/>
    </source>
</evidence>
<sequence length="933" mass="105653">MHDLINDLAQWAAKGFCVRVENALEGEKIPKNLRHLSYVNGGSNNECINKFEAFNEIKSIRTFLQITPVPWPHYSASDFLNMLPQLRRLRVLSLHGYPISELPNTIGELKHLRYLNLSDTKIEKLPNSINTLYNLETLILKDCSCLKNLCSDIGNLINMRHLYISYACPLEGMPLRIGRLTCLRTLPVYVVGKDDGFMLKELRNLTHLRDKLHISRLENVNDVEDAKEADFIGKKNLRELELIWTSSFSLLRNVEIETQVLDMLQPYQKLEKLTIMGYGGTIFPSWLGNTSFSSLVLLRFEGCRNCTSLPPIGQLHLLKDLFIVGLAAIEGMGPEFYGNGGTTPFQSLENLCIKDMQEWKDWIHLGFGKDIVRFPCLRKLSIEDCPKLIGYLPEHLPSLESLCITRCEQLQMFVPSLPEHCNIEISKCKEVSWSTVPGSLLNSVVLSDISGCVFLAERFLQGSSKVARTGIVNYEKTISFKQFGDHSWEGINLFSDFLFRKNFSPLKSFMTKEREELEQGLACRLQYLALRDCECLMKLPQLLHSLSFLKGLSLEDCPQLVSIPEVALPSELRFITIKNCEALESLPKSWVQSSNTSLEGLSIEDCDSLTYIARAQLPPNLKMLKIENCHSLQTLVEKEEVSITHEENVNRGSCWNNFSLEYLYINGCSKLDSIAESFHGGISLERIEIYNCLNLKLLPNDLHNLNHLQDFCISGCGILVPEWLLPSVNLKTLRIAYCDQLDTLPSGLNNLTSLQSLSIMGCPGIVSFPENGFPTNLISLSIIDVKFCKALFEWGLHRLTSLKQLSIWGGCPDVMPFLQEEIGMILPTSLTILHIDHFTNLESLSSIFRNLISLEELHLGDCPKLKFFPKKGLPPSLVRLQIWRCPLLKQSCEKDGLYWPMISLIPCVHIDFKKVTPADERALILYKATVASG</sequence>
<dbReference type="AlphaFoldDB" id="A0AAE0ECA5"/>
<feature type="domain" description="R13L1/DRL21-like LRR repeat region" evidence="2">
    <location>
        <begin position="199"/>
        <end position="324"/>
    </location>
</feature>
<dbReference type="InterPro" id="IPR057135">
    <property type="entry name" value="At4g27190-like_LRR"/>
</dbReference>
<dbReference type="EMBL" id="JANJYJ010000003">
    <property type="protein sequence ID" value="KAK3222996.1"/>
    <property type="molecule type" value="Genomic_DNA"/>
</dbReference>
<keyword evidence="4" id="KW-1185">Reference proteome</keyword>
<dbReference type="PANTHER" id="PTHR47186">
    <property type="entry name" value="LEUCINE-RICH REPEAT-CONTAINING PROTEIN 57"/>
    <property type="match status" value="1"/>
</dbReference>
<reference evidence="3" key="1">
    <citation type="journal article" date="2023" name="Plant J.">
        <title>Genome sequences and population genomics provide insights into the demographic history, inbreeding, and mutation load of two 'living fossil' tree species of Dipteronia.</title>
        <authorList>
            <person name="Feng Y."/>
            <person name="Comes H.P."/>
            <person name="Chen J."/>
            <person name="Zhu S."/>
            <person name="Lu R."/>
            <person name="Zhang X."/>
            <person name="Li P."/>
            <person name="Qiu J."/>
            <person name="Olsen K.M."/>
            <person name="Qiu Y."/>
        </authorList>
    </citation>
    <scope>NUCLEOTIDE SEQUENCE</scope>
    <source>
        <strain evidence="3">NBL</strain>
    </source>
</reference>
<gene>
    <name evidence="3" type="ORF">Dsin_010021</name>
</gene>
<dbReference type="PANTHER" id="PTHR47186:SF41">
    <property type="entry name" value="OS12G0131701 PROTEIN"/>
    <property type="match status" value="1"/>
</dbReference>
<evidence type="ECO:0000313" key="3">
    <source>
        <dbReference type="EMBL" id="KAK3222996.1"/>
    </source>
</evidence>
<dbReference type="PROSITE" id="PS51450">
    <property type="entry name" value="LRR"/>
    <property type="match status" value="1"/>
</dbReference>
<evidence type="ECO:0000313" key="4">
    <source>
        <dbReference type="Proteomes" id="UP001281410"/>
    </source>
</evidence>
<accession>A0AAE0ECA5</accession>
<dbReference type="Gene3D" id="3.80.10.10">
    <property type="entry name" value="Ribonuclease Inhibitor"/>
    <property type="match status" value="4"/>
</dbReference>
<organism evidence="3 4">
    <name type="scientific">Dipteronia sinensis</name>
    <dbReference type="NCBI Taxonomy" id="43782"/>
    <lineage>
        <taxon>Eukaryota</taxon>
        <taxon>Viridiplantae</taxon>
        <taxon>Streptophyta</taxon>
        <taxon>Embryophyta</taxon>
        <taxon>Tracheophyta</taxon>
        <taxon>Spermatophyta</taxon>
        <taxon>Magnoliopsida</taxon>
        <taxon>eudicotyledons</taxon>
        <taxon>Gunneridae</taxon>
        <taxon>Pentapetalae</taxon>
        <taxon>rosids</taxon>
        <taxon>malvids</taxon>
        <taxon>Sapindales</taxon>
        <taxon>Sapindaceae</taxon>
        <taxon>Hippocastanoideae</taxon>
        <taxon>Acereae</taxon>
        <taxon>Dipteronia</taxon>
    </lineage>
</organism>
<evidence type="ECO:0000259" key="2">
    <source>
        <dbReference type="Pfam" id="PF25019"/>
    </source>
</evidence>